<dbReference type="OrthoDB" id="9808840at2"/>
<keyword evidence="3" id="KW-1185">Reference proteome</keyword>
<dbReference type="STRING" id="1795632.TH606_03895"/>
<evidence type="ECO:0008006" key="4">
    <source>
        <dbReference type="Google" id="ProtNLM"/>
    </source>
</evidence>
<proteinExistence type="predicted"/>
<gene>
    <name evidence="2" type="ORF">TH606_03895</name>
</gene>
<organism evidence="2 3">
    <name type="scientific">Thermodesulfatator autotrophicus</name>
    <dbReference type="NCBI Taxonomy" id="1795632"/>
    <lineage>
        <taxon>Bacteria</taxon>
        <taxon>Pseudomonadati</taxon>
        <taxon>Thermodesulfobacteriota</taxon>
        <taxon>Thermodesulfobacteria</taxon>
        <taxon>Thermodesulfobacteriales</taxon>
        <taxon>Thermodesulfatatoraceae</taxon>
        <taxon>Thermodesulfatator</taxon>
    </lineage>
</organism>
<keyword evidence="1" id="KW-1133">Transmembrane helix</keyword>
<feature type="transmembrane region" description="Helical" evidence="1">
    <location>
        <begin position="26"/>
        <end position="47"/>
    </location>
</feature>
<dbReference type="AlphaFoldDB" id="A0A177E7W3"/>
<dbReference type="Proteomes" id="UP000076964">
    <property type="component" value="Unassembled WGS sequence"/>
</dbReference>
<evidence type="ECO:0000256" key="1">
    <source>
        <dbReference type="SAM" id="Phobius"/>
    </source>
</evidence>
<comment type="caution">
    <text evidence="2">The sequence shown here is derived from an EMBL/GenBank/DDBJ whole genome shotgun (WGS) entry which is preliminary data.</text>
</comment>
<keyword evidence="1" id="KW-0812">Transmembrane</keyword>
<dbReference type="EMBL" id="LSFI01000015">
    <property type="protein sequence ID" value="OAG27985.1"/>
    <property type="molecule type" value="Genomic_DNA"/>
</dbReference>
<evidence type="ECO:0000313" key="3">
    <source>
        <dbReference type="Proteomes" id="UP000076964"/>
    </source>
</evidence>
<accession>A0A177E7W3</accession>
<reference evidence="2 3" key="1">
    <citation type="submission" date="2016-02" db="EMBL/GenBank/DDBJ databases">
        <title>Draft genome sequence of Thermodesulfatator sp. S606.</title>
        <authorList>
            <person name="Lai Q."/>
            <person name="Cao J."/>
            <person name="Dupont S."/>
            <person name="Shao Z."/>
            <person name="Jebbar M."/>
            <person name="Alain K."/>
        </authorList>
    </citation>
    <scope>NUCLEOTIDE SEQUENCE [LARGE SCALE GENOMIC DNA]</scope>
    <source>
        <strain evidence="2 3">S606</strain>
    </source>
</reference>
<keyword evidence="1" id="KW-0472">Membrane</keyword>
<protein>
    <recommendedName>
        <fullName evidence="4">Cell division protein FtsL</fullName>
    </recommendedName>
</protein>
<evidence type="ECO:0000313" key="2">
    <source>
        <dbReference type="EMBL" id="OAG27985.1"/>
    </source>
</evidence>
<sequence length="104" mass="11711">MGARTAYVLNHKTRKSESVVNALGDIIKKLALFMIVVLLLAGGVVLGQKYFEYRGLKKEVALLSHQVTALNIEYQSLTTKEVVYKKAKEMGLHLPKKEQIVRLK</sequence>
<name>A0A177E7W3_9BACT</name>
<dbReference type="RefSeq" id="WP_068541453.1">
    <property type="nucleotide sequence ID" value="NZ_LSFI01000015.1"/>
</dbReference>